<gene>
    <name evidence="2" type="ORF">DM02DRAFT_660000</name>
</gene>
<feature type="chain" id="PRO_5015976632" description="Secreted protein" evidence="1">
    <location>
        <begin position="22"/>
        <end position="97"/>
    </location>
</feature>
<name>A0A2V1DC39_9PLEO</name>
<accession>A0A2V1DC39</accession>
<dbReference type="AlphaFoldDB" id="A0A2V1DC39"/>
<sequence length="97" mass="10771">MSLSFAYYGALSITLVPIARAQIAVININMCHCSTPLQLCIKYLIRTNYGEQQVAGERFSITVCRLYSLSVYPVLIMCERIVLDSSEPPLAATDTHV</sequence>
<dbReference type="Proteomes" id="UP000244855">
    <property type="component" value="Unassembled WGS sequence"/>
</dbReference>
<organism evidence="2 3">
    <name type="scientific">Periconia macrospinosa</name>
    <dbReference type="NCBI Taxonomy" id="97972"/>
    <lineage>
        <taxon>Eukaryota</taxon>
        <taxon>Fungi</taxon>
        <taxon>Dikarya</taxon>
        <taxon>Ascomycota</taxon>
        <taxon>Pezizomycotina</taxon>
        <taxon>Dothideomycetes</taxon>
        <taxon>Pleosporomycetidae</taxon>
        <taxon>Pleosporales</taxon>
        <taxon>Massarineae</taxon>
        <taxon>Periconiaceae</taxon>
        <taxon>Periconia</taxon>
    </lineage>
</organism>
<evidence type="ECO:0008006" key="4">
    <source>
        <dbReference type="Google" id="ProtNLM"/>
    </source>
</evidence>
<proteinExistence type="predicted"/>
<dbReference type="EMBL" id="KZ805490">
    <property type="protein sequence ID" value="PVH95611.1"/>
    <property type="molecule type" value="Genomic_DNA"/>
</dbReference>
<evidence type="ECO:0000313" key="3">
    <source>
        <dbReference type="Proteomes" id="UP000244855"/>
    </source>
</evidence>
<reference evidence="2 3" key="1">
    <citation type="journal article" date="2018" name="Sci. Rep.">
        <title>Comparative genomics provides insights into the lifestyle and reveals functional heterogeneity of dark septate endophytic fungi.</title>
        <authorList>
            <person name="Knapp D.G."/>
            <person name="Nemeth J.B."/>
            <person name="Barry K."/>
            <person name="Hainaut M."/>
            <person name="Henrissat B."/>
            <person name="Johnson J."/>
            <person name="Kuo A."/>
            <person name="Lim J.H.P."/>
            <person name="Lipzen A."/>
            <person name="Nolan M."/>
            <person name="Ohm R.A."/>
            <person name="Tamas L."/>
            <person name="Grigoriev I.V."/>
            <person name="Spatafora J.W."/>
            <person name="Nagy L.G."/>
            <person name="Kovacs G.M."/>
        </authorList>
    </citation>
    <scope>NUCLEOTIDE SEQUENCE [LARGE SCALE GENOMIC DNA]</scope>
    <source>
        <strain evidence="2 3">DSE2036</strain>
    </source>
</reference>
<evidence type="ECO:0000256" key="1">
    <source>
        <dbReference type="SAM" id="SignalP"/>
    </source>
</evidence>
<keyword evidence="3" id="KW-1185">Reference proteome</keyword>
<evidence type="ECO:0000313" key="2">
    <source>
        <dbReference type="EMBL" id="PVH95611.1"/>
    </source>
</evidence>
<feature type="signal peptide" evidence="1">
    <location>
        <begin position="1"/>
        <end position="21"/>
    </location>
</feature>
<keyword evidence="1" id="KW-0732">Signal</keyword>
<protein>
    <recommendedName>
        <fullName evidence="4">Secreted protein</fullName>
    </recommendedName>
</protein>